<accession>A0A8S3PXY0</accession>
<evidence type="ECO:0000313" key="3">
    <source>
        <dbReference type="EMBL" id="CAG2188874.1"/>
    </source>
</evidence>
<organism evidence="3 4">
    <name type="scientific">Mytilus edulis</name>
    <name type="common">Blue mussel</name>
    <dbReference type="NCBI Taxonomy" id="6550"/>
    <lineage>
        <taxon>Eukaryota</taxon>
        <taxon>Metazoa</taxon>
        <taxon>Spiralia</taxon>
        <taxon>Lophotrochozoa</taxon>
        <taxon>Mollusca</taxon>
        <taxon>Bivalvia</taxon>
        <taxon>Autobranchia</taxon>
        <taxon>Pteriomorphia</taxon>
        <taxon>Mytilida</taxon>
        <taxon>Mytiloidea</taxon>
        <taxon>Mytilidae</taxon>
        <taxon>Mytilinae</taxon>
        <taxon>Mytilus</taxon>
    </lineage>
</organism>
<dbReference type="SMART" id="SM00034">
    <property type="entry name" value="CLECT"/>
    <property type="match status" value="1"/>
</dbReference>
<dbReference type="AlphaFoldDB" id="A0A8S3PXY0"/>
<dbReference type="InterPro" id="IPR016187">
    <property type="entry name" value="CTDL_fold"/>
</dbReference>
<dbReference type="InterPro" id="IPR016186">
    <property type="entry name" value="C-type_lectin-like/link_sf"/>
</dbReference>
<dbReference type="PROSITE" id="PS00615">
    <property type="entry name" value="C_TYPE_LECTIN_1"/>
    <property type="match status" value="1"/>
</dbReference>
<dbReference type="InterPro" id="IPR050111">
    <property type="entry name" value="C-type_lectin/snaclec_domain"/>
</dbReference>
<dbReference type="Gene3D" id="3.10.100.10">
    <property type="entry name" value="Mannose-Binding Protein A, subunit A"/>
    <property type="match status" value="1"/>
</dbReference>
<dbReference type="OrthoDB" id="6056968at2759"/>
<keyword evidence="4" id="KW-1185">Reference proteome</keyword>
<evidence type="ECO:0000259" key="2">
    <source>
        <dbReference type="PROSITE" id="PS50041"/>
    </source>
</evidence>
<dbReference type="PANTHER" id="PTHR22803">
    <property type="entry name" value="MANNOSE, PHOSPHOLIPASE, LECTIN RECEPTOR RELATED"/>
    <property type="match status" value="1"/>
</dbReference>
<name>A0A8S3PXY0_MYTED</name>
<sequence length="192" mass="22524">MEDIKYFTEEKYDNLNETQAALMNTMMSYSQSLRLLNESIQELSHRQPEHLQSCINRDCHTGWIHFQNSCYLFGNDTLNWYEASSSCLSHHADLVKVETVDEETFLKTTARALGTHFWLGARDEVTEGSWVWSADDSDLDYTDWYPAEPKNYLVEEDCLELSGVHNWQWNDAPCKPSLIQFICEKRQVFPFF</sequence>
<dbReference type="PROSITE" id="PS50041">
    <property type="entry name" value="C_TYPE_LECTIN_2"/>
    <property type="match status" value="1"/>
</dbReference>
<dbReference type="EMBL" id="CAJPWZ010000276">
    <property type="protein sequence ID" value="CAG2188874.1"/>
    <property type="molecule type" value="Genomic_DNA"/>
</dbReference>
<proteinExistence type="predicted"/>
<dbReference type="SUPFAM" id="SSF56436">
    <property type="entry name" value="C-type lectin-like"/>
    <property type="match status" value="1"/>
</dbReference>
<evidence type="ECO:0000313" key="4">
    <source>
        <dbReference type="Proteomes" id="UP000683360"/>
    </source>
</evidence>
<reference evidence="3" key="1">
    <citation type="submission" date="2021-03" db="EMBL/GenBank/DDBJ databases">
        <authorList>
            <person name="Bekaert M."/>
        </authorList>
    </citation>
    <scope>NUCLEOTIDE SEQUENCE</scope>
</reference>
<protein>
    <recommendedName>
        <fullName evidence="2">C-type lectin domain-containing protein</fullName>
    </recommendedName>
</protein>
<dbReference type="Proteomes" id="UP000683360">
    <property type="component" value="Unassembled WGS sequence"/>
</dbReference>
<comment type="caution">
    <text evidence="3">The sequence shown here is derived from an EMBL/GenBank/DDBJ whole genome shotgun (WGS) entry which is preliminary data.</text>
</comment>
<evidence type="ECO:0000256" key="1">
    <source>
        <dbReference type="ARBA" id="ARBA00023157"/>
    </source>
</evidence>
<keyword evidence="1" id="KW-1015">Disulfide bond</keyword>
<dbReference type="InterPro" id="IPR018378">
    <property type="entry name" value="C-type_lectin_CS"/>
</dbReference>
<dbReference type="Pfam" id="PF00059">
    <property type="entry name" value="Lectin_C"/>
    <property type="match status" value="1"/>
</dbReference>
<gene>
    <name evidence="3" type="ORF">MEDL_4228</name>
</gene>
<dbReference type="InterPro" id="IPR001304">
    <property type="entry name" value="C-type_lectin-like"/>
</dbReference>
<feature type="domain" description="C-type lectin" evidence="2">
    <location>
        <begin position="66"/>
        <end position="174"/>
    </location>
</feature>